<keyword evidence="4" id="KW-1185">Reference proteome</keyword>
<evidence type="ECO:0000313" key="3">
    <source>
        <dbReference type="EnsemblMetazoa" id="ACON009531-PA"/>
    </source>
</evidence>
<reference key="1">
    <citation type="journal article" date="2019" name="Genes (Basel)">
        <title>A High-Quality De novo Genome Assembly from a Single Mosquito Using PacBio Sequencing.</title>
        <authorList>
            <person name="Kingan S.B."/>
            <person name="Heaton H."/>
            <person name="Cudini J."/>
            <person name="Lambert C.C."/>
            <person name="Baybayan P."/>
            <person name="Galvin B.D."/>
            <person name="Durbin R."/>
            <person name="Korlach J."/>
            <person name="Lawniczak M.K.N."/>
        </authorList>
    </citation>
    <scope>NUCLEOTIDE SEQUENCE [LARGE SCALE GENOMIC DNA]</scope>
    <source>
        <strain>Mali-NIH</strain>
    </source>
</reference>
<dbReference type="PANTHER" id="PTHR43243:SF98">
    <property type="entry name" value="TORN AND DIMINISHED RHABDOMERES, ISOFORM D"/>
    <property type="match status" value="1"/>
</dbReference>
<dbReference type="VEuPathDB" id="VectorBase:ACON2_041902"/>
<evidence type="ECO:0008006" key="5">
    <source>
        <dbReference type="Google" id="ProtNLM"/>
    </source>
</evidence>
<feature type="transmembrane region" description="Helical" evidence="2">
    <location>
        <begin position="126"/>
        <end position="144"/>
    </location>
</feature>
<feature type="region of interest" description="Disordered" evidence="1">
    <location>
        <begin position="381"/>
        <end position="403"/>
    </location>
</feature>
<dbReference type="VEuPathDB" id="VectorBase:ACON009531"/>
<dbReference type="GO" id="GO:0015171">
    <property type="term" value="F:amino acid transmembrane transporter activity"/>
    <property type="evidence" value="ECO:0007669"/>
    <property type="project" value="TreeGrafter"/>
</dbReference>
<feature type="compositionally biased region" description="Polar residues" evidence="1">
    <location>
        <begin position="381"/>
        <end position="402"/>
    </location>
</feature>
<reference evidence="3" key="2">
    <citation type="submission" date="2020-05" db="UniProtKB">
        <authorList>
            <consortium name="EnsemblMetazoa"/>
        </authorList>
    </citation>
    <scope>IDENTIFICATION</scope>
    <source>
        <strain evidence="3">Ngousso</strain>
    </source>
</reference>
<dbReference type="RefSeq" id="XP_040236510.1">
    <property type="nucleotide sequence ID" value="XM_040380576.2"/>
</dbReference>
<feature type="transmembrane region" description="Helical" evidence="2">
    <location>
        <begin position="151"/>
        <end position="173"/>
    </location>
</feature>
<feature type="transmembrane region" description="Helical" evidence="2">
    <location>
        <begin position="217"/>
        <end position="241"/>
    </location>
</feature>
<dbReference type="CTD" id="35370"/>
<feature type="transmembrane region" description="Helical" evidence="2">
    <location>
        <begin position="627"/>
        <end position="649"/>
    </location>
</feature>
<feature type="transmembrane region" description="Helical" evidence="2">
    <location>
        <begin position="568"/>
        <end position="587"/>
    </location>
</feature>
<feature type="transmembrane region" description="Helical" evidence="2">
    <location>
        <begin position="185"/>
        <end position="205"/>
    </location>
</feature>
<dbReference type="Proteomes" id="UP001105220">
    <property type="component" value="Unplaced"/>
</dbReference>
<protein>
    <recommendedName>
        <fullName evidence="5">Amino acid permease/ SLC12A domain-containing protein</fullName>
    </recommendedName>
</protein>
<feature type="transmembrane region" description="Helical" evidence="2">
    <location>
        <begin position="266"/>
        <end position="286"/>
    </location>
</feature>
<dbReference type="AlphaFoldDB" id="A0A6E8VY25"/>
<evidence type="ECO:0000256" key="1">
    <source>
        <dbReference type="SAM" id="MobiDB-lite"/>
    </source>
</evidence>
<feature type="transmembrane region" description="Helical" evidence="2">
    <location>
        <begin position="541"/>
        <end position="562"/>
    </location>
</feature>
<dbReference type="KEGG" id="acoz:120958039"/>
<evidence type="ECO:0000313" key="4">
    <source>
        <dbReference type="Proteomes" id="UP001105220"/>
    </source>
</evidence>
<accession>A0A6E8VY25</accession>
<dbReference type="PANTHER" id="PTHR43243">
    <property type="entry name" value="INNER MEMBRANE TRANSPORTER YGJI-RELATED"/>
    <property type="match status" value="1"/>
</dbReference>
<sequence>MANLFECVVSGTGSRWMVGTLILTHLIAYNEAGGPGLMIGMALAALYAALAGTCKSGIKSLQISYIRTTHRVDFFCLFLAKWMDILALFSACAVLVRTLSSCLDAMTGGLARMYILGRNSPANEPWPDVIGVVVIFIVTGMFMLGLENTRIFGLLMTAGVLLVGTLIVIITGLRGNPALFRTEPILPKGVVGLLSGTALSTFTYSNDLLNGNYIKRLLGLVVILLVLLSTELVGACLTMLIKFSSSHDYEAVPILSILELKDFHKLIPAVACLLVLTCSGALLELFPEMYTEIVQLTTSDWRILAKQIGYENRDSGSPTLTIFTGGSLCAMLAFACPLENLTYILAASSVLATLLRSFHFLYLPFRPHYLAQQNESSLGYSRLNTGNRSSSTAGQANTTNGLRTAHSRRSSLWCFKSSNFCSSTKAALAHHVLPGSRGGMSHTLNGGSREEHEREWLLLGEPSSPKGPPHSPPGTVESTVLSDQISDIECIALAKPENMDSEDSSTDIDAIVDEYRQKVTVSTAGYTSDGDTLRLPTANSWYLAIIFIVLIVLGSVITASGLMLWDTIMIIAGVNVVFIPATILLLFPRYDQASSTSATPALMSCVLTVLASFILFSASFAQSWPALLLWFLAGLFLFIRCDTWCCLCLDRPGSGQTTLITSVSTTKTTTIRVPRPPKGAIIQARIAGHS</sequence>
<name>A0A6E8VY25_ANOCL</name>
<dbReference type="GO" id="GO:0005886">
    <property type="term" value="C:plasma membrane"/>
    <property type="evidence" value="ECO:0007669"/>
    <property type="project" value="TreeGrafter"/>
</dbReference>
<dbReference type="GeneID" id="120958039"/>
<keyword evidence="2" id="KW-0472">Membrane</keyword>
<organism evidence="3 4">
    <name type="scientific">Anopheles coluzzii</name>
    <name type="common">African malaria mosquito</name>
    <dbReference type="NCBI Taxonomy" id="1518534"/>
    <lineage>
        <taxon>Eukaryota</taxon>
        <taxon>Metazoa</taxon>
        <taxon>Ecdysozoa</taxon>
        <taxon>Arthropoda</taxon>
        <taxon>Hexapoda</taxon>
        <taxon>Insecta</taxon>
        <taxon>Pterygota</taxon>
        <taxon>Neoptera</taxon>
        <taxon>Endopterygota</taxon>
        <taxon>Diptera</taxon>
        <taxon>Nematocera</taxon>
        <taxon>Culicoidea</taxon>
        <taxon>Culicidae</taxon>
        <taxon>Anophelinae</taxon>
        <taxon>Anopheles</taxon>
    </lineage>
</organism>
<dbReference type="VEuPathDB" id="VectorBase:ACMO_001920"/>
<keyword evidence="2" id="KW-0812">Transmembrane</keyword>
<proteinExistence type="predicted"/>
<feature type="transmembrane region" description="Helical" evidence="2">
    <location>
        <begin position="36"/>
        <end position="54"/>
    </location>
</feature>
<keyword evidence="2" id="KW-1133">Transmembrane helix</keyword>
<evidence type="ECO:0000256" key="2">
    <source>
        <dbReference type="SAM" id="Phobius"/>
    </source>
</evidence>
<feature type="transmembrane region" description="Helical" evidence="2">
    <location>
        <begin position="599"/>
        <end position="621"/>
    </location>
</feature>
<dbReference type="EnsemblMetazoa" id="ACON009531-RA">
    <property type="protein sequence ID" value="ACON009531-PA"/>
    <property type="gene ID" value="ACON009531"/>
</dbReference>
<dbReference type="Gene3D" id="1.20.1740.10">
    <property type="entry name" value="Amino acid/polyamine transporter I"/>
    <property type="match status" value="1"/>
</dbReference>
<feature type="transmembrane region" description="Helical" evidence="2">
    <location>
        <begin position="74"/>
        <end position="96"/>
    </location>
</feature>